<dbReference type="NCBIfam" id="TIGR00086">
    <property type="entry name" value="smpB"/>
    <property type="match status" value="1"/>
</dbReference>
<dbReference type="PANTHER" id="PTHR30308">
    <property type="entry name" value="TMRNA-BINDING COMPONENT OF TRANS-TRANSLATION TAGGING COMPLEX"/>
    <property type="match status" value="1"/>
</dbReference>
<name>A0A1T4KSC4_PORCN</name>
<keyword evidence="2 3" id="KW-0694">RNA-binding</keyword>
<dbReference type="EMBL" id="FUWL01000005">
    <property type="protein sequence ID" value="SJZ45316.1"/>
    <property type="molecule type" value="Genomic_DNA"/>
</dbReference>
<evidence type="ECO:0000313" key="4">
    <source>
        <dbReference type="EMBL" id="SJZ45316.1"/>
    </source>
</evidence>
<accession>A0A1T4KSC4</accession>
<dbReference type="Pfam" id="PF01668">
    <property type="entry name" value="SmpB"/>
    <property type="match status" value="1"/>
</dbReference>
<dbReference type="InterPro" id="IPR000037">
    <property type="entry name" value="SsrA-bd_prot"/>
</dbReference>
<dbReference type="GO" id="GO:0005829">
    <property type="term" value="C:cytosol"/>
    <property type="evidence" value="ECO:0007669"/>
    <property type="project" value="TreeGrafter"/>
</dbReference>
<gene>
    <name evidence="3" type="primary">smpB</name>
    <name evidence="4" type="ORF">SAMN02745205_00867</name>
</gene>
<keyword evidence="1 3" id="KW-0963">Cytoplasm</keyword>
<dbReference type="Gene3D" id="2.40.280.10">
    <property type="match status" value="1"/>
</dbReference>
<dbReference type="GO" id="GO:0070929">
    <property type="term" value="P:trans-translation"/>
    <property type="evidence" value="ECO:0007669"/>
    <property type="project" value="UniProtKB-UniRule"/>
</dbReference>
<dbReference type="SUPFAM" id="SSF74982">
    <property type="entry name" value="Small protein B (SmpB)"/>
    <property type="match status" value="1"/>
</dbReference>
<evidence type="ECO:0000256" key="1">
    <source>
        <dbReference type="ARBA" id="ARBA00022490"/>
    </source>
</evidence>
<comment type="similarity">
    <text evidence="3">Belongs to the SmpB family.</text>
</comment>
<comment type="subcellular location">
    <subcellularLocation>
        <location evidence="3">Cytoplasm</location>
    </subcellularLocation>
    <text evidence="3">The tmRNA-SmpB complex associates with stalled 70S ribosomes.</text>
</comment>
<evidence type="ECO:0000256" key="3">
    <source>
        <dbReference type="HAMAP-Rule" id="MF_00023"/>
    </source>
</evidence>
<dbReference type="GO" id="GO:0070930">
    <property type="term" value="P:trans-translation-dependent protein tagging"/>
    <property type="evidence" value="ECO:0007669"/>
    <property type="project" value="TreeGrafter"/>
</dbReference>
<sequence length="177" mass="20625">MSIFVFPNPNEYKRTGQRIHLMAKKKPDYKVSIKNKRATFDYEILDTYTAGIVLYGTEIKSIRLGKASLVDTYCIVHNGEIWVKNMYIGEYFYGTYNNHEPRRDRKLLLNRREIRTLASEAKNTGITLIPVKLFISDKGLAKLIIGIAKGKKQYDKRAALKDKDQRREMDAVKKVRY</sequence>
<comment type="function">
    <text evidence="3">Required for rescue of stalled ribosomes mediated by trans-translation. Binds to transfer-messenger RNA (tmRNA), required for stable association of tmRNA with ribosomes. tmRNA and SmpB together mimic tRNA shape, replacing the anticodon stem-loop with SmpB. tmRNA is encoded by the ssrA gene; the 2 termini fold to resemble tRNA(Ala) and it encodes a 'tag peptide', a short internal open reading frame. During trans-translation Ala-aminoacylated tmRNA acts like a tRNA, entering the A-site of stalled ribosomes, displacing the stalled mRNA. The ribosome then switches to translate the ORF on the tmRNA; the nascent peptide is terminated with the 'tag peptide' encoded by the tmRNA and targeted for degradation. The ribosome is freed to recommence translation, which seems to be the essential function of trans-translation.</text>
</comment>
<evidence type="ECO:0000256" key="2">
    <source>
        <dbReference type="ARBA" id="ARBA00022884"/>
    </source>
</evidence>
<proteinExistence type="inferred from homology"/>
<dbReference type="HAMAP" id="MF_00023">
    <property type="entry name" value="SmpB"/>
    <property type="match status" value="1"/>
</dbReference>
<dbReference type="AlphaFoldDB" id="A0A1T4KSC4"/>
<protein>
    <recommendedName>
        <fullName evidence="3">SsrA-binding protein</fullName>
    </recommendedName>
    <alternativeName>
        <fullName evidence="3">Small protein B</fullName>
    </alternativeName>
</protein>
<dbReference type="InterPro" id="IPR023620">
    <property type="entry name" value="SmpB"/>
</dbReference>
<dbReference type="InterPro" id="IPR020081">
    <property type="entry name" value="SsrA-bd_prot_CS"/>
</dbReference>
<dbReference type="NCBIfam" id="NF003843">
    <property type="entry name" value="PRK05422.1"/>
    <property type="match status" value="1"/>
</dbReference>
<dbReference type="PROSITE" id="PS01317">
    <property type="entry name" value="SSRP"/>
    <property type="match status" value="1"/>
</dbReference>
<reference evidence="4 5" key="1">
    <citation type="submission" date="2017-02" db="EMBL/GenBank/DDBJ databases">
        <authorList>
            <person name="Peterson S.W."/>
        </authorList>
    </citation>
    <scope>NUCLEOTIDE SEQUENCE [LARGE SCALE GENOMIC DNA]</scope>
    <source>
        <strain evidence="4 5">ATCC 700135</strain>
    </source>
</reference>
<dbReference type="GO" id="GO:0003723">
    <property type="term" value="F:RNA binding"/>
    <property type="evidence" value="ECO:0007669"/>
    <property type="project" value="UniProtKB-UniRule"/>
</dbReference>
<dbReference type="PANTHER" id="PTHR30308:SF2">
    <property type="entry name" value="SSRA-BINDING PROTEIN"/>
    <property type="match status" value="1"/>
</dbReference>
<evidence type="ECO:0000313" key="5">
    <source>
        <dbReference type="Proteomes" id="UP000189956"/>
    </source>
</evidence>
<organism evidence="4 5">
    <name type="scientific">Porphyromonas cangingivalis</name>
    <dbReference type="NCBI Taxonomy" id="36874"/>
    <lineage>
        <taxon>Bacteria</taxon>
        <taxon>Pseudomonadati</taxon>
        <taxon>Bacteroidota</taxon>
        <taxon>Bacteroidia</taxon>
        <taxon>Bacteroidales</taxon>
        <taxon>Porphyromonadaceae</taxon>
        <taxon>Porphyromonas</taxon>
    </lineage>
</organism>
<dbReference type="Proteomes" id="UP000189956">
    <property type="component" value="Unassembled WGS sequence"/>
</dbReference>